<feature type="non-terminal residue" evidence="2">
    <location>
        <position position="1"/>
    </location>
</feature>
<dbReference type="EMBL" id="CAAGRJ010024217">
    <property type="protein sequence ID" value="VFV37272.1"/>
    <property type="molecule type" value="Genomic_DNA"/>
</dbReference>
<organism evidence="2 3">
    <name type="scientific">Lynx pardinus</name>
    <name type="common">Iberian lynx</name>
    <name type="synonym">Felis pardina</name>
    <dbReference type="NCBI Taxonomy" id="191816"/>
    <lineage>
        <taxon>Eukaryota</taxon>
        <taxon>Metazoa</taxon>
        <taxon>Chordata</taxon>
        <taxon>Craniata</taxon>
        <taxon>Vertebrata</taxon>
        <taxon>Euteleostomi</taxon>
        <taxon>Mammalia</taxon>
        <taxon>Eutheria</taxon>
        <taxon>Laurasiatheria</taxon>
        <taxon>Carnivora</taxon>
        <taxon>Feliformia</taxon>
        <taxon>Felidae</taxon>
        <taxon>Felinae</taxon>
        <taxon>Lynx</taxon>
    </lineage>
</organism>
<feature type="compositionally biased region" description="Basic and acidic residues" evidence="1">
    <location>
        <begin position="41"/>
        <end position="57"/>
    </location>
</feature>
<evidence type="ECO:0000256" key="1">
    <source>
        <dbReference type="SAM" id="MobiDB-lite"/>
    </source>
</evidence>
<proteinExistence type="predicted"/>
<dbReference type="Proteomes" id="UP000386466">
    <property type="component" value="Unassembled WGS sequence"/>
</dbReference>
<feature type="region of interest" description="Disordered" evidence="1">
    <location>
        <begin position="33"/>
        <end position="57"/>
    </location>
</feature>
<sequence length="57" mass="6167">YKPPTTLPGMVSGLWTEGEKASGQIDKAVLTSTLSTNTENGRPREKGILANKRAEEH</sequence>
<keyword evidence="3" id="KW-1185">Reference proteome</keyword>
<gene>
    <name evidence="2" type="ORF">LYPA_23C017304</name>
</gene>
<evidence type="ECO:0000313" key="2">
    <source>
        <dbReference type="EMBL" id="VFV37272.1"/>
    </source>
</evidence>
<reference evidence="2 3" key="1">
    <citation type="submission" date="2019-01" db="EMBL/GenBank/DDBJ databases">
        <authorList>
            <person name="Alioto T."/>
            <person name="Alioto T."/>
        </authorList>
    </citation>
    <scope>NUCLEOTIDE SEQUENCE [LARGE SCALE GENOMIC DNA]</scope>
</reference>
<dbReference type="AlphaFoldDB" id="A0A485P4V8"/>
<name>A0A485P4V8_LYNPA</name>
<protein>
    <submittedName>
        <fullName evidence="2">Uncharacterized protein</fullName>
    </submittedName>
</protein>
<accession>A0A485P4V8</accession>
<evidence type="ECO:0000313" key="3">
    <source>
        <dbReference type="Proteomes" id="UP000386466"/>
    </source>
</evidence>